<dbReference type="Proteomes" id="UP000504606">
    <property type="component" value="Unplaced"/>
</dbReference>
<dbReference type="GeneID" id="113202955"/>
<keyword evidence="2" id="KW-1185">Reference proteome</keyword>
<name>A0A9C6X0L6_FRAOC</name>
<reference evidence="3" key="1">
    <citation type="submission" date="2025-08" db="UniProtKB">
        <authorList>
            <consortium name="RefSeq"/>
        </authorList>
    </citation>
    <scope>IDENTIFICATION</scope>
    <source>
        <tissue evidence="3">Whole organism</tissue>
    </source>
</reference>
<organism evidence="2 3">
    <name type="scientific">Frankliniella occidentalis</name>
    <name type="common">Western flower thrips</name>
    <name type="synonym">Euthrips occidentalis</name>
    <dbReference type="NCBI Taxonomy" id="133901"/>
    <lineage>
        <taxon>Eukaryota</taxon>
        <taxon>Metazoa</taxon>
        <taxon>Ecdysozoa</taxon>
        <taxon>Arthropoda</taxon>
        <taxon>Hexapoda</taxon>
        <taxon>Insecta</taxon>
        <taxon>Pterygota</taxon>
        <taxon>Neoptera</taxon>
        <taxon>Paraneoptera</taxon>
        <taxon>Thysanoptera</taxon>
        <taxon>Terebrantia</taxon>
        <taxon>Thripoidea</taxon>
        <taxon>Thripidae</taxon>
        <taxon>Frankliniella</taxon>
    </lineage>
</organism>
<dbReference type="AlphaFoldDB" id="A0A9C6X0L6"/>
<dbReference type="OrthoDB" id="10577363at2759"/>
<evidence type="ECO:0000313" key="3">
    <source>
        <dbReference type="RefSeq" id="XP_052125643.1"/>
    </source>
</evidence>
<dbReference type="RefSeq" id="XP_052125643.1">
    <property type="nucleotide sequence ID" value="XM_052269683.1"/>
</dbReference>
<evidence type="ECO:0000313" key="2">
    <source>
        <dbReference type="Proteomes" id="UP000504606"/>
    </source>
</evidence>
<feature type="region of interest" description="Disordered" evidence="1">
    <location>
        <begin position="74"/>
        <end position="104"/>
    </location>
</feature>
<gene>
    <name evidence="3" type="primary">LOC113202955</name>
</gene>
<proteinExistence type="predicted"/>
<protein>
    <submittedName>
        <fullName evidence="3">Uncharacterized protein LOC113202955</fullName>
    </submittedName>
</protein>
<sequence>MKTVPTVPRTHHHFGTGVNAGYHDVKLHPTVLELKVLADRANWVPPPSDASATVVRLTRPAQLYPQEHQALFPFPRDPAGAGCPPPPRTHSPPQQPEQPAALEKEEEVVLPMSSLLWPTPFWYNGSLARPGKPVGRPDDYGYCKLLKDCGPVDVGEAVQVDKTDYYIPGQIADEGKCAEPEPEREARKHNLFHF</sequence>
<evidence type="ECO:0000256" key="1">
    <source>
        <dbReference type="SAM" id="MobiDB-lite"/>
    </source>
</evidence>
<accession>A0A9C6X0L6</accession>
<dbReference type="KEGG" id="foc:113202955"/>
<feature type="compositionally biased region" description="Pro residues" evidence="1">
    <location>
        <begin position="83"/>
        <end position="96"/>
    </location>
</feature>